<dbReference type="SMART" id="SM00849">
    <property type="entry name" value="Lactamase_B"/>
    <property type="match status" value="1"/>
</dbReference>
<reference evidence="10 11" key="2">
    <citation type="journal article" date="2015" name="Genome Announc.">
        <title>Complete Genome Sequences of Evolved Arsenate-Resistant Metallosphaera sedula Strains.</title>
        <authorList>
            <person name="Ai C."/>
            <person name="McCarthy S."/>
            <person name="Schackwitz W."/>
            <person name="Martin J."/>
            <person name="Lipzen A."/>
            <person name="Blum P."/>
        </authorList>
    </citation>
    <scope>NUCLEOTIDE SEQUENCE [LARGE SCALE GENOMIC DNA]</scope>
    <source>
        <strain evidence="5 11">ARS120-1</strain>
        <strain evidence="6 10">ARS120-2</strain>
        <strain evidence="3 13">ARS50-1</strain>
        <strain evidence="4 12">ARS50-2</strain>
    </source>
</reference>
<dbReference type="PANTHER" id="PTHR46018:SF2">
    <property type="entry name" value="ZINC PHOSPHODIESTERASE ELAC PROTEIN 1"/>
    <property type="match status" value="1"/>
</dbReference>
<evidence type="ECO:0000313" key="8">
    <source>
        <dbReference type="Proteomes" id="UP000029084"/>
    </source>
</evidence>
<dbReference type="PATRIC" id="fig|43687.5.peg.191"/>
<evidence type="ECO:0000313" key="10">
    <source>
        <dbReference type="Proteomes" id="UP000061362"/>
    </source>
</evidence>
<dbReference type="Pfam" id="PF12706">
    <property type="entry name" value="Lactamase_B_2"/>
    <property type="match status" value="1"/>
</dbReference>
<dbReference type="Proteomes" id="UP000068832">
    <property type="component" value="Chromosome"/>
</dbReference>
<dbReference type="AlphaFoldDB" id="A0A088E4S6"/>
<proteinExistence type="predicted"/>
<name>A0A088E4S6_9CREN</name>
<evidence type="ECO:0000313" key="7">
    <source>
        <dbReference type="EMBL" id="AKV82338.1"/>
    </source>
</evidence>
<evidence type="ECO:0000313" key="6">
    <source>
        <dbReference type="EMBL" id="AKV80094.1"/>
    </source>
</evidence>
<dbReference type="GeneID" id="97614777"/>
<evidence type="ECO:0000313" key="5">
    <source>
        <dbReference type="EMBL" id="AKV77849.1"/>
    </source>
</evidence>
<evidence type="ECO:0000313" key="3">
    <source>
        <dbReference type="EMBL" id="AKV73359.1"/>
    </source>
</evidence>
<evidence type="ECO:0000313" key="12">
    <source>
        <dbReference type="Proteomes" id="UP000062475"/>
    </source>
</evidence>
<dbReference type="SUPFAM" id="SSF56281">
    <property type="entry name" value="Metallo-hydrolase/oxidoreductase"/>
    <property type="match status" value="1"/>
</dbReference>
<protein>
    <submittedName>
        <fullName evidence="2 3">Beta-lactamase</fullName>
    </submittedName>
</protein>
<accession>A0A088E4S6</accession>
<dbReference type="GO" id="GO:0042781">
    <property type="term" value="F:3'-tRNA processing endoribonuclease activity"/>
    <property type="evidence" value="ECO:0007669"/>
    <property type="project" value="TreeGrafter"/>
</dbReference>
<dbReference type="EMBL" id="CP008822">
    <property type="protein sequence ID" value="AIM26350.1"/>
    <property type="molecule type" value="Genomic_DNA"/>
</dbReference>
<dbReference type="OMA" id="VHEATCN"/>
<reference evidence="2 8" key="1">
    <citation type="journal article" date="2014" name="J. Bacteriol.">
        <title>Role of an Archaeal PitA Transporter in the Copper and Arsenic Resistance of Metallosphaera sedula, an Extreme Thermoacidophile.</title>
        <authorList>
            <person name="McCarthy S."/>
            <person name="Ai C."/>
            <person name="Wheaton G."/>
            <person name="Tevatia R."/>
            <person name="Eckrich V."/>
            <person name="Kelly R."/>
            <person name="Blum P."/>
        </authorList>
    </citation>
    <scope>NUCLEOTIDE SEQUENCE [LARGE SCALE GENOMIC DNA]</scope>
    <source>
        <strain evidence="2 8">CuR1</strain>
    </source>
</reference>
<organism evidence="2 8">
    <name type="scientific">Metallosphaera sedula</name>
    <dbReference type="NCBI Taxonomy" id="43687"/>
    <lineage>
        <taxon>Archaea</taxon>
        <taxon>Thermoproteota</taxon>
        <taxon>Thermoprotei</taxon>
        <taxon>Sulfolobales</taxon>
        <taxon>Sulfolobaceae</taxon>
        <taxon>Metallosphaera</taxon>
    </lineage>
</organism>
<evidence type="ECO:0000313" key="2">
    <source>
        <dbReference type="EMBL" id="AIM26350.1"/>
    </source>
</evidence>
<dbReference type="Proteomes" id="UP000062475">
    <property type="component" value="Chromosome"/>
</dbReference>
<dbReference type="InterPro" id="IPR001279">
    <property type="entry name" value="Metallo-B-lactamas"/>
</dbReference>
<evidence type="ECO:0000313" key="9">
    <source>
        <dbReference type="Proteomes" id="UP000056255"/>
    </source>
</evidence>
<dbReference type="EMBL" id="CP012174">
    <property type="protein sequence ID" value="AKV77849.1"/>
    <property type="molecule type" value="Genomic_DNA"/>
</dbReference>
<dbReference type="EMBL" id="CP012176">
    <property type="protein sequence ID" value="AKV82338.1"/>
    <property type="molecule type" value="Genomic_DNA"/>
</dbReference>
<dbReference type="InterPro" id="IPR036866">
    <property type="entry name" value="RibonucZ/Hydroxyglut_hydro"/>
</dbReference>
<dbReference type="Proteomes" id="UP000029084">
    <property type="component" value="Chromosome"/>
</dbReference>
<dbReference type="Gene3D" id="3.60.15.10">
    <property type="entry name" value="Ribonuclease Z/Hydroxyacylglutathione hydrolase-like"/>
    <property type="match status" value="1"/>
</dbReference>
<feature type="domain" description="Metallo-beta-lactamase" evidence="1">
    <location>
        <begin position="19"/>
        <end position="204"/>
    </location>
</feature>
<reference evidence="7 9" key="3">
    <citation type="submission" date="2015-07" db="EMBL/GenBank/DDBJ databases">
        <title>Physiological, transcriptional responses and genome re-sequencing of acid resistant extremely thermoacidophilic Metallosphaera sedula SARC-M1.</title>
        <authorList>
            <person name="Ai C."/>
            <person name="McCarthy S."/>
            <person name="Eckrich V."/>
            <person name="Rudrappa D."/>
            <person name="Qiu G."/>
            <person name="Blum P."/>
        </authorList>
    </citation>
    <scope>NUCLEOTIDE SEQUENCE [LARGE SCALE GENOMIC DNA]</scope>
    <source>
        <strain evidence="7 9">SARC-M1</strain>
    </source>
</reference>
<dbReference type="EMBL" id="CP012172">
    <property type="protein sequence ID" value="AKV73359.1"/>
    <property type="molecule type" value="Genomic_DNA"/>
</dbReference>
<sequence length="228" mass="25171">MKITFLGTGAGSTAGSRRFKAGILVEGKEGKIVLDFGSGINMRLEDMRVVPDAVFITHLHIDHFSGIFDHLVRRQIDRVPELKVFSPPGFSEVLRVYQKTNNISAQVMEDHLPSGKIGDLEVYSLEACHKIYAVSYIITDGKRRVLYSGDTLEPCDTVLREISGVDLVIHEASCLENCKEWGHTSVKEAINLFRNPVLTHVPAQLEGEVENSVKGKALLAKDGLSLDV</sequence>
<dbReference type="Proteomes" id="UP000062398">
    <property type="component" value="Chromosome"/>
</dbReference>
<dbReference type="OrthoDB" id="73420at2157"/>
<evidence type="ECO:0000313" key="13">
    <source>
        <dbReference type="Proteomes" id="UP000068832"/>
    </source>
</evidence>
<dbReference type="EMBL" id="CP012175">
    <property type="protein sequence ID" value="AKV80094.1"/>
    <property type="molecule type" value="Genomic_DNA"/>
</dbReference>
<evidence type="ECO:0000313" key="4">
    <source>
        <dbReference type="EMBL" id="AKV75603.1"/>
    </source>
</evidence>
<evidence type="ECO:0000313" key="11">
    <source>
        <dbReference type="Proteomes" id="UP000062398"/>
    </source>
</evidence>
<dbReference type="RefSeq" id="WP_011921331.1">
    <property type="nucleotide sequence ID" value="NZ_AP019770.1"/>
</dbReference>
<gene>
    <name evidence="2" type="ORF">HA72_0186</name>
    <name evidence="3" type="ORF">MsedA_0198</name>
    <name evidence="4" type="ORF">MsedB_0198</name>
    <name evidence="5" type="ORF">MsedC_0197</name>
    <name evidence="6" type="ORF">MsedD_0198</name>
    <name evidence="7" type="ORF">MsedE_0198</name>
</gene>
<dbReference type="Proteomes" id="UP000056255">
    <property type="component" value="Chromosome"/>
</dbReference>
<evidence type="ECO:0000259" key="1">
    <source>
        <dbReference type="SMART" id="SM00849"/>
    </source>
</evidence>
<dbReference type="EMBL" id="CP012173">
    <property type="protein sequence ID" value="AKV75603.1"/>
    <property type="molecule type" value="Genomic_DNA"/>
</dbReference>
<dbReference type="Proteomes" id="UP000061362">
    <property type="component" value="Chromosome"/>
</dbReference>
<dbReference type="PANTHER" id="PTHR46018">
    <property type="entry name" value="ZINC PHOSPHODIESTERASE ELAC PROTEIN 1"/>
    <property type="match status" value="1"/>
</dbReference>